<reference evidence="1" key="1">
    <citation type="submission" date="2021-12" db="EMBL/GenBank/DDBJ databases">
        <title>Enterovibrio ZSDZ35 sp. nov. and Enterovibrio ZSDZ42 sp. nov., isolated from coastal seawater in Qingdao.</title>
        <authorList>
            <person name="Zhang P."/>
        </authorList>
    </citation>
    <scope>NUCLEOTIDE SEQUENCE</scope>
    <source>
        <strain evidence="1">ZSDZ35</strain>
    </source>
</reference>
<organism evidence="1 2">
    <name type="scientific">Enterovibrio qingdaonensis</name>
    <dbReference type="NCBI Taxonomy" id="2899818"/>
    <lineage>
        <taxon>Bacteria</taxon>
        <taxon>Pseudomonadati</taxon>
        <taxon>Pseudomonadota</taxon>
        <taxon>Gammaproteobacteria</taxon>
        <taxon>Vibrionales</taxon>
        <taxon>Vibrionaceae</taxon>
        <taxon>Enterovibrio</taxon>
    </lineage>
</organism>
<dbReference type="RefSeq" id="WP_274140034.1">
    <property type="nucleotide sequence ID" value="NZ_JAJUBB010000001.1"/>
</dbReference>
<evidence type="ECO:0000313" key="2">
    <source>
        <dbReference type="Proteomes" id="UP001149821"/>
    </source>
</evidence>
<protein>
    <submittedName>
        <fullName evidence="1">Uncharacterized protein</fullName>
    </submittedName>
</protein>
<comment type="caution">
    <text evidence="1">The sequence shown here is derived from an EMBL/GenBank/DDBJ whole genome shotgun (WGS) entry which is preliminary data.</text>
</comment>
<keyword evidence="2" id="KW-1185">Reference proteome</keyword>
<proteinExistence type="predicted"/>
<accession>A0ABT5QGX2</accession>
<gene>
    <name evidence="1" type="ORF">LRP49_02750</name>
</gene>
<evidence type="ECO:0000313" key="1">
    <source>
        <dbReference type="EMBL" id="MDD1780109.1"/>
    </source>
</evidence>
<sequence length="214" mass="23966">MTVFPSVVSTSLLPMAHLRVISVVVLFLLTASCANDKASPVALEGVSQIEDDEILLIGELSVVPIPSTFSSNETDTLDLFAGERVLLWLDASLYNSVAGHEDLLGLTADWGEMFAYVVPKRNVRLTGLERATVDADDTPNFFALPLPENFAFLVRVDDRVVYIGHLRLYVDQFDQIVSFEVLDESRKVQRELRKRTMDHARFRVSLLAPESNFH</sequence>
<dbReference type="EMBL" id="JAJUBB010000001">
    <property type="protein sequence ID" value="MDD1780109.1"/>
    <property type="molecule type" value="Genomic_DNA"/>
</dbReference>
<name>A0ABT5QGX2_9GAMM</name>
<dbReference type="Proteomes" id="UP001149821">
    <property type="component" value="Unassembled WGS sequence"/>
</dbReference>